<protein>
    <submittedName>
        <fullName evidence="4">TIGR02099 family protein</fullName>
    </submittedName>
</protein>
<name>A0A432VSQ9_9GAMM</name>
<dbReference type="Pfam" id="PF13116">
    <property type="entry name" value="YhdP"/>
    <property type="match status" value="1"/>
</dbReference>
<proteinExistence type="predicted"/>
<dbReference type="PANTHER" id="PTHR38690:SF1">
    <property type="entry name" value="PROTEASE"/>
    <property type="match status" value="1"/>
</dbReference>
<gene>
    <name evidence="4" type="ORF">CWE06_07860</name>
</gene>
<keyword evidence="2" id="KW-0812">Transmembrane</keyword>
<feature type="domain" description="YhdP central" evidence="3">
    <location>
        <begin position="8"/>
        <end position="1287"/>
    </location>
</feature>
<reference evidence="4 5" key="1">
    <citation type="journal article" date="2011" name="Front. Microbiol.">
        <title>Genomic signatures of strain selection and enhancement in Bacillus atrophaeus var. globigii, a historical biowarfare simulant.</title>
        <authorList>
            <person name="Gibbons H.S."/>
            <person name="Broomall S.M."/>
            <person name="McNew L.A."/>
            <person name="Daligault H."/>
            <person name="Chapman C."/>
            <person name="Bruce D."/>
            <person name="Karavis M."/>
            <person name="Krepps M."/>
            <person name="McGregor P.A."/>
            <person name="Hong C."/>
            <person name="Park K.H."/>
            <person name="Akmal A."/>
            <person name="Feldman A."/>
            <person name="Lin J.S."/>
            <person name="Chang W.E."/>
            <person name="Higgs B.W."/>
            <person name="Demirev P."/>
            <person name="Lindquist J."/>
            <person name="Liem A."/>
            <person name="Fochler E."/>
            <person name="Read T.D."/>
            <person name="Tapia R."/>
            <person name="Johnson S."/>
            <person name="Bishop-Lilly K.A."/>
            <person name="Detter C."/>
            <person name="Han C."/>
            <person name="Sozhamannan S."/>
            <person name="Rosenzweig C.N."/>
            <person name="Skowronski E.W."/>
        </authorList>
    </citation>
    <scope>NUCLEOTIDE SEQUENCE [LARGE SCALE GENOMIC DNA]</scope>
    <source>
        <strain evidence="4 5">AK5</strain>
    </source>
</reference>
<dbReference type="NCBIfam" id="TIGR02099">
    <property type="entry name" value="YhdP family protein"/>
    <property type="match status" value="1"/>
</dbReference>
<evidence type="ECO:0000256" key="1">
    <source>
        <dbReference type="SAM" id="MobiDB-lite"/>
    </source>
</evidence>
<dbReference type="OrthoDB" id="9762238at2"/>
<dbReference type="PANTHER" id="PTHR38690">
    <property type="entry name" value="PROTEASE-RELATED"/>
    <property type="match status" value="1"/>
</dbReference>
<dbReference type="Proteomes" id="UP000288212">
    <property type="component" value="Unassembled WGS sequence"/>
</dbReference>
<sequence>MSLGKAVNFFIAKLWLTIGILLVVAAVLLSVVRYSLPYADRFHDDIAEQLSQQLGYPVTLEGLHADWTRTGPTVVLHDLRLSPEVDSPVSLHVERANLGIHFWQSLWNWELQFEHFSAMGAELDIQIQRDGEVGNTDATLDFLEALFLRQLDHFQLNDVLVRFHLFEQAPREIQLDTLIWRQHNGNRQATGSFRIPNVTVNSLDFILDVTGDTFASAQGSLYVDAQNLDITPWIQQLTTTARFNRTAFNLQGWLDFSEGQFGHGQLHLNQNVLSWERHGEEHELTTQPTSWVLQPEENGWLLNSQPLEIQLDERTWLIDSVLWQYRNGEHTWNTGNIELVDFSPLWSVFGSPGEVLAEWSEGLATRGVVTDLQVRLTPEREWQFHLRADDLDWQPHRGVPGISGLQLELWSSRRQGNFVVGGDEVRLSSPATYNDDKALSELAIAGGWLQNNGDWVFDIDSATFGLPGAEIRQQMRISNGHAEGVAIDWLVVGGSHGMAVLDVVTLLPLQMGERLGQYLTDSLVAGTVDDLRMVWRGPMAAFPYQEGDGIFQAQVQMNDLGLKFQPNWPAIVGAQADLRFVDQELYIQTRGGELAGIPLTTVNGVISGIIGDSEPHLHIASSIVAEPQPLADMFALSPLAGSVAATLREVQVQEPIEGAFTLDIPLVPDSDVIAAGSVNFANHNIYLSSVDMWLRDVHGELSFDNADIRFTTESARLFGQPATVDLTGGLSNDEYMLRADLAGLWNLPDLAQRYPEIPLLSRLGGEMDWTAELAIALGQEFQLEIDLDGDLAASQFNLPEPIAHVPGNERRARLELRIDDDDLVALGRVADVLQVRGEMALSQGGFQALEIQLGASNYPVAARPAQGFQIFAGFEQTDLGDWLPLIGELYASASDEDSAVASEATAASETITEGEAAGASQATARIPALTRIDANVTTLHWLGQRFPNSEITGRSSDDGWLIDLTADNTRTRVDWNVATPGQITVGADYLLLSSAARGDTEEGASDDASQLAETVTSSEVFDPDFLAGLPPIAFNCRTCRYDDKDLGEVRLRLSPAAGGQIERFEMRRGRTVLAAQGGWTHDQGENLRTTIRGSFNSNNIGAYVADMGFTSVVRDSDLKVEYQLNWPGLPTDFDRADLSGEVQWLLGPGYLRDVPDAARIFSVLSLESVIRKFTLDFRDIFARGMFYSSFGGTLNLQDGVVSTDNTRMNGAAGDMTVSGTTNLATEAIHYQLTYVPKVTSSLPVLLAFMVNPPSGLAALLIDRMLHDAQVISRLQYEVTGTMSDPVVNEVSRDSQEVELPELADEVLPRELPENTEAELERKCTQGDSPENESPESENNGEH</sequence>
<evidence type="ECO:0000256" key="2">
    <source>
        <dbReference type="SAM" id="Phobius"/>
    </source>
</evidence>
<evidence type="ECO:0000313" key="4">
    <source>
        <dbReference type="EMBL" id="RUO19440.1"/>
    </source>
</evidence>
<organism evidence="4 5">
    <name type="scientific">Aliidiomarina haloalkalitolerans</name>
    <dbReference type="NCBI Taxonomy" id="859059"/>
    <lineage>
        <taxon>Bacteria</taxon>
        <taxon>Pseudomonadati</taxon>
        <taxon>Pseudomonadota</taxon>
        <taxon>Gammaproteobacteria</taxon>
        <taxon>Alteromonadales</taxon>
        <taxon>Idiomarinaceae</taxon>
        <taxon>Aliidiomarina</taxon>
    </lineage>
</organism>
<keyword evidence="2" id="KW-1133">Transmembrane helix</keyword>
<dbReference type="EMBL" id="PIPI01000005">
    <property type="protein sequence ID" value="RUO19440.1"/>
    <property type="molecule type" value="Genomic_DNA"/>
</dbReference>
<dbReference type="RefSeq" id="WP_126792878.1">
    <property type="nucleotide sequence ID" value="NZ_PIPI01000005.1"/>
</dbReference>
<keyword evidence="5" id="KW-1185">Reference proteome</keyword>
<comment type="caution">
    <text evidence="4">The sequence shown here is derived from an EMBL/GenBank/DDBJ whole genome shotgun (WGS) entry which is preliminary data.</text>
</comment>
<evidence type="ECO:0000313" key="5">
    <source>
        <dbReference type="Proteomes" id="UP000288212"/>
    </source>
</evidence>
<feature type="region of interest" description="Disordered" evidence="1">
    <location>
        <begin position="1290"/>
        <end position="1342"/>
    </location>
</feature>
<feature type="compositionally biased region" description="Basic and acidic residues" evidence="1">
    <location>
        <begin position="1306"/>
        <end position="1324"/>
    </location>
</feature>
<feature type="transmembrane region" description="Helical" evidence="2">
    <location>
        <begin position="12"/>
        <end position="32"/>
    </location>
</feature>
<dbReference type="InterPro" id="IPR011836">
    <property type="entry name" value="YhdP"/>
</dbReference>
<dbReference type="InterPro" id="IPR025263">
    <property type="entry name" value="YhdP_central"/>
</dbReference>
<accession>A0A432VSQ9</accession>
<evidence type="ECO:0000259" key="3">
    <source>
        <dbReference type="Pfam" id="PF13116"/>
    </source>
</evidence>
<keyword evidence="2" id="KW-0472">Membrane</keyword>